<accession>A0A251YEH1</accession>
<dbReference type="Proteomes" id="UP000194837">
    <property type="component" value="Unassembled WGS sequence"/>
</dbReference>
<dbReference type="SUPFAM" id="SSF54637">
    <property type="entry name" value="Thioesterase/thiol ester dehydrase-isomerase"/>
    <property type="match status" value="1"/>
</dbReference>
<dbReference type="RefSeq" id="WP_086520138.1">
    <property type="nucleotide sequence ID" value="NZ_MDJW01000002.1"/>
</dbReference>
<keyword evidence="1" id="KW-0456">Lyase</keyword>
<evidence type="ECO:0000313" key="1">
    <source>
        <dbReference type="EMBL" id="OUE22647.1"/>
    </source>
</evidence>
<organism evidence="1 2">
    <name type="scientific">Clavibacter michiganensis</name>
    <dbReference type="NCBI Taxonomy" id="28447"/>
    <lineage>
        <taxon>Bacteria</taxon>
        <taxon>Bacillati</taxon>
        <taxon>Actinomycetota</taxon>
        <taxon>Actinomycetes</taxon>
        <taxon>Micrococcales</taxon>
        <taxon>Microbacteriaceae</taxon>
        <taxon>Clavibacter</taxon>
    </lineage>
</organism>
<dbReference type="GO" id="GO:0016829">
    <property type="term" value="F:lyase activity"/>
    <property type="evidence" value="ECO:0007669"/>
    <property type="project" value="UniProtKB-KW"/>
</dbReference>
<dbReference type="EMBL" id="MDJW01000002">
    <property type="protein sequence ID" value="OUE22647.1"/>
    <property type="molecule type" value="Genomic_DNA"/>
</dbReference>
<gene>
    <name evidence="1" type="primary">kal</name>
    <name evidence="1" type="ORF">BFL34_00172</name>
</gene>
<sequence length="136" mass="14394">MERVLLVRVPASAAHYGGGLVDGAFVLRLFGDALTFVSCRDDGDEGLLASYVDVQFSEPVSPGDFLAIACGEESRTRLSRTYSLVATRQGRLRKGQARASAAEARMEVGPAIATATARVVVPVAAVREAESRAPRS</sequence>
<proteinExistence type="predicted"/>
<evidence type="ECO:0000313" key="2">
    <source>
        <dbReference type="Proteomes" id="UP000194837"/>
    </source>
</evidence>
<dbReference type="AlphaFoldDB" id="A0A251YEH1"/>
<comment type="caution">
    <text evidence="1">The sequence shown here is derived from an EMBL/GenBank/DDBJ whole genome shotgun (WGS) entry which is preliminary data.</text>
</comment>
<dbReference type="InterPro" id="IPR029069">
    <property type="entry name" value="HotDog_dom_sf"/>
</dbReference>
<reference evidence="1 2" key="1">
    <citation type="submission" date="2016-08" db="EMBL/GenBank/DDBJ databases">
        <title>Genome sequence of Clavibacter michiganensis spp strain CFBP7494.</title>
        <authorList>
            <person name="Thapa S.P."/>
            <person name="Coaker G."/>
            <person name="Jacques M.-A."/>
        </authorList>
    </citation>
    <scope>NUCLEOTIDE SEQUENCE [LARGE SCALE GENOMIC DNA]</scope>
    <source>
        <strain evidence="1">CFBP7494</strain>
    </source>
</reference>
<name>A0A251YEH1_9MICO</name>
<protein>
    <submittedName>
        <fullName evidence="1">3-aminobutyryl-CoA ammonia lyase</fullName>
    </submittedName>
</protein>
<dbReference type="Gene3D" id="3.10.129.10">
    <property type="entry name" value="Hotdog Thioesterase"/>
    <property type="match status" value="1"/>
</dbReference>